<dbReference type="InterPro" id="IPR044537">
    <property type="entry name" value="Rip2-like"/>
</dbReference>
<keyword evidence="15" id="KW-1185">Reference proteome</keyword>
<dbReference type="GO" id="GO:0046872">
    <property type="term" value="F:metal ion binding"/>
    <property type="evidence" value="ECO:0007669"/>
    <property type="project" value="UniProtKB-KW"/>
</dbReference>
<dbReference type="EMBL" id="JABEND010000005">
    <property type="protein sequence ID" value="NNG36263.1"/>
    <property type="molecule type" value="Genomic_DNA"/>
</dbReference>
<evidence type="ECO:0000256" key="9">
    <source>
        <dbReference type="ARBA" id="ARBA00022833"/>
    </source>
</evidence>
<proteinExistence type="inferred from homology"/>
<keyword evidence="12 13" id="KW-0472">Membrane</keyword>
<evidence type="ECO:0000256" key="13">
    <source>
        <dbReference type="SAM" id="Phobius"/>
    </source>
</evidence>
<keyword evidence="5 14" id="KW-0645">Protease</keyword>
<sequence>MRPLATRGGSYVFPLILAITAAAAVACALDAGPVNVWIFVVVIGGWLITLSLHEFAHAAVSLAGGDTSVRERGYLTLNLLRYSDPANTFLIPLILLAIGGIPLPGGAVLVEPWRLRHRWWSSLVSAAGPVTNMLCGVVLAWISAGIDNPLGYALAALALLQFVAGILNILPIPGFDGFGILEPYLPRELLERLRPIRPWLPLVVFAILWSVDGASAWLFNLGADLMETFGGNVAQAAVGLARFRFWNV</sequence>
<evidence type="ECO:0000256" key="10">
    <source>
        <dbReference type="ARBA" id="ARBA00022989"/>
    </source>
</evidence>
<evidence type="ECO:0000256" key="12">
    <source>
        <dbReference type="ARBA" id="ARBA00023136"/>
    </source>
</evidence>
<dbReference type="AlphaFoldDB" id="A0A849A9J8"/>
<protein>
    <submittedName>
        <fullName evidence="14">Site-2 protease family protein</fullName>
    </submittedName>
</protein>
<reference evidence="14 15" key="1">
    <citation type="submission" date="2020-05" db="EMBL/GenBank/DDBJ databases">
        <title>Nakamurella sp. DB0629 isolated from air conditioner.</title>
        <authorList>
            <person name="Kim D.H."/>
            <person name="Kim D.-U."/>
        </authorList>
    </citation>
    <scope>NUCLEOTIDE SEQUENCE [LARGE SCALE GENOMIC DNA]</scope>
    <source>
        <strain evidence="14 15">DB0629</strain>
    </source>
</reference>
<feature type="transmembrane region" description="Helical" evidence="13">
    <location>
        <begin position="150"/>
        <end position="170"/>
    </location>
</feature>
<dbReference type="GO" id="GO:0006508">
    <property type="term" value="P:proteolysis"/>
    <property type="evidence" value="ECO:0007669"/>
    <property type="project" value="UniProtKB-KW"/>
</dbReference>
<evidence type="ECO:0000256" key="2">
    <source>
        <dbReference type="ARBA" id="ARBA00004651"/>
    </source>
</evidence>
<evidence type="ECO:0000256" key="5">
    <source>
        <dbReference type="ARBA" id="ARBA00022670"/>
    </source>
</evidence>
<keyword evidence="4" id="KW-1003">Cell membrane</keyword>
<dbReference type="InterPro" id="IPR052348">
    <property type="entry name" value="Metallopeptidase_M50B"/>
</dbReference>
<feature type="transmembrane region" description="Helical" evidence="13">
    <location>
        <begin position="12"/>
        <end position="29"/>
    </location>
</feature>
<dbReference type="GO" id="GO:0005886">
    <property type="term" value="C:plasma membrane"/>
    <property type="evidence" value="ECO:0007669"/>
    <property type="project" value="UniProtKB-SubCell"/>
</dbReference>
<evidence type="ECO:0000256" key="8">
    <source>
        <dbReference type="ARBA" id="ARBA00022801"/>
    </source>
</evidence>
<evidence type="ECO:0000313" key="15">
    <source>
        <dbReference type="Proteomes" id="UP000562984"/>
    </source>
</evidence>
<gene>
    <name evidence="14" type="ORF">HKD39_11160</name>
</gene>
<comment type="caution">
    <text evidence="14">The sequence shown here is derived from an EMBL/GenBank/DDBJ whole genome shotgun (WGS) entry which is preliminary data.</text>
</comment>
<keyword evidence="7" id="KW-0479">Metal-binding</keyword>
<comment type="similarity">
    <text evidence="3">Belongs to the peptidase M50B family.</text>
</comment>
<dbReference type="CDD" id="cd06158">
    <property type="entry name" value="S2P-M50_like_1"/>
    <property type="match status" value="1"/>
</dbReference>
<dbReference type="PANTHER" id="PTHR35864">
    <property type="entry name" value="ZINC METALLOPROTEASE MJ0611-RELATED"/>
    <property type="match status" value="1"/>
</dbReference>
<keyword evidence="10 13" id="KW-1133">Transmembrane helix</keyword>
<name>A0A849A9J8_9ACTN</name>
<dbReference type="PROSITE" id="PS51257">
    <property type="entry name" value="PROKAR_LIPOPROTEIN"/>
    <property type="match status" value="1"/>
</dbReference>
<evidence type="ECO:0000256" key="1">
    <source>
        <dbReference type="ARBA" id="ARBA00001947"/>
    </source>
</evidence>
<feature type="transmembrane region" description="Helical" evidence="13">
    <location>
        <begin position="199"/>
        <end position="219"/>
    </location>
</feature>
<dbReference type="GO" id="GO:0008237">
    <property type="term" value="F:metallopeptidase activity"/>
    <property type="evidence" value="ECO:0007669"/>
    <property type="project" value="UniProtKB-KW"/>
</dbReference>
<evidence type="ECO:0000256" key="7">
    <source>
        <dbReference type="ARBA" id="ARBA00022723"/>
    </source>
</evidence>
<evidence type="ECO:0000313" key="14">
    <source>
        <dbReference type="EMBL" id="NNG36263.1"/>
    </source>
</evidence>
<feature type="transmembrane region" description="Helical" evidence="13">
    <location>
        <begin position="89"/>
        <end position="110"/>
    </location>
</feature>
<feature type="transmembrane region" description="Helical" evidence="13">
    <location>
        <begin position="122"/>
        <end position="144"/>
    </location>
</feature>
<keyword evidence="8" id="KW-0378">Hydrolase</keyword>
<evidence type="ECO:0000256" key="3">
    <source>
        <dbReference type="ARBA" id="ARBA00007931"/>
    </source>
</evidence>
<keyword evidence="9" id="KW-0862">Zinc</keyword>
<evidence type="ECO:0000256" key="11">
    <source>
        <dbReference type="ARBA" id="ARBA00023049"/>
    </source>
</evidence>
<comment type="cofactor">
    <cofactor evidence="1">
        <name>Zn(2+)</name>
        <dbReference type="ChEBI" id="CHEBI:29105"/>
    </cofactor>
</comment>
<feature type="transmembrane region" description="Helical" evidence="13">
    <location>
        <begin position="36"/>
        <end position="56"/>
    </location>
</feature>
<organism evidence="14 15">
    <name type="scientific">Nakamurella aerolata</name>
    <dbReference type="NCBI Taxonomy" id="1656892"/>
    <lineage>
        <taxon>Bacteria</taxon>
        <taxon>Bacillati</taxon>
        <taxon>Actinomycetota</taxon>
        <taxon>Actinomycetes</taxon>
        <taxon>Nakamurellales</taxon>
        <taxon>Nakamurellaceae</taxon>
        <taxon>Nakamurella</taxon>
    </lineage>
</organism>
<accession>A0A849A9J8</accession>
<comment type="subcellular location">
    <subcellularLocation>
        <location evidence="2">Cell membrane</location>
        <topology evidence="2">Multi-pass membrane protein</topology>
    </subcellularLocation>
</comment>
<evidence type="ECO:0000256" key="4">
    <source>
        <dbReference type="ARBA" id="ARBA00022475"/>
    </source>
</evidence>
<evidence type="ECO:0000256" key="6">
    <source>
        <dbReference type="ARBA" id="ARBA00022692"/>
    </source>
</evidence>
<keyword evidence="6 13" id="KW-0812">Transmembrane</keyword>
<dbReference type="Proteomes" id="UP000562984">
    <property type="component" value="Unassembled WGS sequence"/>
</dbReference>
<dbReference type="PANTHER" id="PTHR35864:SF1">
    <property type="entry name" value="ZINC METALLOPROTEASE YWHC-RELATED"/>
    <property type="match status" value="1"/>
</dbReference>
<keyword evidence="11" id="KW-0482">Metalloprotease</keyword>